<organism evidence="1 2">
    <name type="scientific">Caenorhabditis japonica</name>
    <dbReference type="NCBI Taxonomy" id="281687"/>
    <lineage>
        <taxon>Eukaryota</taxon>
        <taxon>Metazoa</taxon>
        <taxon>Ecdysozoa</taxon>
        <taxon>Nematoda</taxon>
        <taxon>Chromadorea</taxon>
        <taxon>Rhabditida</taxon>
        <taxon>Rhabditina</taxon>
        <taxon>Rhabditomorpha</taxon>
        <taxon>Rhabditoidea</taxon>
        <taxon>Rhabditidae</taxon>
        <taxon>Peloderinae</taxon>
        <taxon>Caenorhabditis</taxon>
    </lineage>
</organism>
<dbReference type="AlphaFoldDB" id="A0A8R1EE82"/>
<dbReference type="Proteomes" id="UP000005237">
    <property type="component" value="Unassembled WGS sequence"/>
</dbReference>
<name>A0A8R1EE82_CAEJA</name>
<dbReference type="EnsemblMetazoa" id="CJA33997c.1">
    <property type="protein sequence ID" value="CJA33997c.1"/>
    <property type="gene ID" value="WBGene00209844"/>
</dbReference>
<reference evidence="2" key="1">
    <citation type="submission" date="2010-08" db="EMBL/GenBank/DDBJ databases">
        <authorList>
            <consortium name="Caenorhabditis japonica Sequencing Consortium"/>
            <person name="Wilson R.K."/>
        </authorList>
    </citation>
    <scope>NUCLEOTIDE SEQUENCE [LARGE SCALE GENOMIC DNA]</scope>
    <source>
        <strain evidence="2">DF5081</strain>
    </source>
</reference>
<accession>A0A8R1EE82</accession>
<evidence type="ECO:0000313" key="2">
    <source>
        <dbReference type="Proteomes" id="UP000005237"/>
    </source>
</evidence>
<protein>
    <submittedName>
        <fullName evidence="1">Reverse transcriptase domain-containing protein</fullName>
    </submittedName>
</protein>
<keyword evidence="2" id="KW-1185">Reference proteome</keyword>
<evidence type="ECO:0000313" key="1">
    <source>
        <dbReference type="EnsemblMetazoa" id="CJA33997c.1"/>
    </source>
</evidence>
<proteinExistence type="predicted"/>
<sequence>MKFKIKRGVRQGDSSSPLLFALALQVILDELDPAPCEDDKTGIDINGESFHQMGKHLPNTVFGIFSLAILATAAQFGREFDLEGVPKDGNVCEKMCATNYTDVLKECTFGCSHRTGIRERTNPFNVCFTACENRFEKNLQSHNDSDYANRAWDGCFHACQLPYKTNFRWNVYVDLRSGEPLWNFERIMTDGPKARSVGVGFDDLINSISTHNMPLLPDPSIRLK</sequence>
<reference evidence="1" key="2">
    <citation type="submission" date="2022-06" db="UniProtKB">
        <authorList>
            <consortium name="EnsemblMetazoa"/>
        </authorList>
    </citation>
    <scope>IDENTIFICATION</scope>
    <source>
        <strain evidence="1">DF5081</strain>
    </source>
</reference>